<dbReference type="SUPFAM" id="SSF56112">
    <property type="entry name" value="Protein kinase-like (PK-like)"/>
    <property type="match status" value="1"/>
</dbReference>
<evidence type="ECO:0000259" key="2">
    <source>
        <dbReference type="PROSITE" id="PS50011"/>
    </source>
</evidence>
<sequence>MNEGEKIDLSKGKVIGNGGFGMVHLFEQNNPPYVVKVIPCVDEKRVRYYEQEWAAMTSLKHTNIVRAFRTAALPHDNHPMFAIVMEYCLYGSLEKIVFGSRWVYTMRTVTCWAEQIFGALEYLHGTHGIHRDIKPQNILVSEDFTLKLGDFGCVKETRFSQTTGTLIGTERYMNPLENGKKISHKNDVYSMGLVMWEMIERRRVWSTIEQYRATNGGFNLEVFSNDVKKKKLKNVQPPPLCGSEIKKIVEECTRFKQSSRPTASDVYQQLRALNEMASPHFFAPKPVDNQSVCIRPIGFNDGIDKVAIDEHEGLTPPPISTFSVYPQQAEVVPMLEEPLLCY</sequence>
<name>A0AAF3F9Y2_9BILA</name>
<proteinExistence type="predicted"/>
<dbReference type="PANTHER" id="PTHR44329">
    <property type="entry name" value="SERINE/THREONINE-PROTEIN KINASE TNNI3K-RELATED"/>
    <property type="match status" value="1"/>
</dbReference>
<reference evidence="4" key="1">
    <citation type="submission" date="2024-02" db="UniProtKB">
        <authorList>
            <consortium name="WormBaseParasite"/>
        </authorList>
    </citation>
    <scope>IDENTIFICATION</scope>
</reference>
<dbReference type="InterPro" id="IPR051681">
    <property type="entry name" value="Ser/Thr_Kinases-Pseudokinases"/>
</dbReference>
<feature type="domain" description="Protein kinase" evidence="2">
    <location>
        <begin position="9"/>
        <end position="283"/>
    </location>
</feature>
<protein>
    <recommendedName>
        <fullName evidence="2">Protein kinase domain-containing protein</fullName>
    </recommendedName>
</protein>
<dbReference type="WBParaSite" id="MBELARI_LOCUS3669">
    <property type="protein sequence ID" value="MBELARI_LOCUS3669"/>
    <property type="gene ID" value="MBELARI_LOCUS3669"/>
</dbReference>
<dbReference type="GO" id="GO:0005524">
    <property type="term" value="F:ATP binding"/>
    <property type="evidence" value="ECO:0007669"/>
    <property type="project" value="UniProtKB-UniRule"/>
</dbReference>
<evidence type="ECO:0000313" key="4">
    <source>
        <dbReference type="WBParaSite" id="MBELARI_LOCUS3669"/>
    </source>
</evidence>
<accession>A0AAF3F9Y2</accession>
<dbReference type="InterPro" id="IPR017441">
    <property type="entry name" value="Protein_kinase_ATP_BS"/>
</dbReference>
<keyword evidence="1" id="KW-0547">Nucleotide-binding</keyword>
<feature type="binding site" evidence="1">
    <location>
        <position position="36"/>
    </location>
    <ligand>
        <name>ATP</name>
        <dbReference type="ChEBI" id="CHEBI:30616"/>
    </ligand>
</feature>
<dbReference type="PROSITE" id="PS50011">
    <property type="entry name" value="PROTEIN_KINASE_DOM"/>
    <property type="match status" value="1"/>
</dbReference>
<dbReference type="InterPro" id="IPR000719">
    <property type="entry name" value="Prot_kinase_dom"/>
</dbReference>
<dbReference type="GO" id="GO:0004674">
    <property type="term" value="F:protein serine/threonine kinase activity"/>
    <property type="evidence" value="ECO:0007669"/>
    <property type="project" value="TreeGrafter"/>
</dbReference>
<dbReference type="AlphaFoldDB" id="A0AAF3F9Y2"/>
<organism evidence="3 4">
    <name type="scientific">Mesorhabditis belari</name>
    <dbReference type="NCBI Taxonomy" id="2138241"/>
    <lineage>
        <taxon>Eukaryota</taxon>
        <taxon>Metazoa</taxon>
        <taxon>Ecdysozoa</taxon>
        <taxon>Nematoda</taxon>
        <taxon>Chromadorea</taxon>
        <taxon>Rhabditida</taxon>
        <taxon>Rhabditina</taxon>
        <taxon>Rhabditomorpha</taxon>
        <taxon>Rhabditoidea</taxon>
        <taxon>Rhabditidae</taxon>
        <taxon>Mesorhabditinae</taxon>
        <taxon>Mesorhabditis</taxon>
    </lineage>
</organism>
<dbReference type="Proteomes" id="UP000887575">
    <property type="component" value="Unassembled WGS sequence"/>
</dbReference>
<dbReference type="Gene3D" id="1.10.510.10">
    <property type="entry name" value="Transferase(Phosphotransferase) domain 1"/>
    <property type="match status" value="1"/>
</dbReference>
<dbReference type="PROSITE" id="PS00107">
    <property type="entry name" value="PROTEIN_KINASE_ATP"/>
    <property type="match status" value="1"/>
</dbReference>
<keyword evidence="3" id="KW-1185">Reference proteome</keyword>
<keyword evidence="1" id="KW-0067">ATP-binding</keyword>
<dbReference type="Pfam" id="PF00069">
    <property type="entry name" value="Pkinase"/>
    <property type="match status" value="1"/>
</dbReference>
<evidence type="ECO:0000313" key="3">
    <source>
        <dbReference type="Proteomes" id="UP000887575"/>
    </source>
</evidence>
<dbReference type="SMART" id="SM00220">
    <property type="entry name" value="S_TKc"/>
    <property type="match status" value="1"/>
</dbReference>
<evidence type="ECO:0000256" key="1">
    <source>
        <dbReference type="PROSITE-ProRule" id="PRU10141"/>
    </source>
</evidence>
<dbReference type="InterPro" id="IPR011009">
    <property type="entry name" value="Kinase-like_dom_sf"/>
</dbReference>